<dbReference type="InterPro" id="IPR029044">
    <property type="entry name" value="Nucleotide-diphossugar_trans"/>
</dbReference>
<dbReference type="RefSeq" id="WP_145735897.1">
    <property type="nucleotide sequence ID" value="NZ_VITR01000019.1"/>
</dbReference>
<organism evidence="2 3">
    <name type="scientific">Nitrospirillum amazonense</name>
    <dbReference type="NCBI Taxonomy" id="28077"/>
    <lineage>
        <taxon>Bacteria</taxon>
        <taxon>Pseudomonadati</taxon>
        <taxon>Pseudomonadota</taxon>
        <taxon>Alphaproteobacteria</taxon>
        <taxon>Rhodospirillales</taxon>
        <taxon>Azospirillaceae</taxon>
        <taxon>Nitrospirillum</taxon>
    </lineage>
</organism>
<dbReference type="PANTHER" id="PTHR43179:SF7">
    <property type="entry name" value="RHAMNOSYLTRANSFERASE WBBL"/>
    <property type="match status" value="1"/>
</dbReference>
<feature type="domain" description="Glycosyltransferase 2-like" evidence="1">
    <location>
        <begin position="442"/>
        <end position="567"/>
    </location>
</feature>
<dbReference type="Pfam" id="PF00535">
    <property type="entry name" value="Glycos_transf_2"/>
    <property type="match status" value="2"/>
</dbReference>
<name>A0A560GQF8_9PROT</name>
<dbReference type="EMBL" id="VITR01000019">
    <property type="protein sequence ID" value="TWB35784.1"/>
    <property type="molecule type" value="Genomic_DNA"/>
</dbReference>
<keyword evidence="2" id="KW-0808">Transferase</keyword>
<evidence type="ECO:0000259" key="1">
    <source>
        <dbReference type="Pfam" id="PF00535"/>
    </source>
</evidence>
<dbReference type="Proteomes" id="UP000315751">
    <property type="component" value="Unassembled WGS sequence"/>
</dbReference>
<proteinExistence type="predicted"/>
<reference evidence="2 3" key="1">
    <citation type="submission" date="2019-06" db="EMBL/GenBank/DDBJ databases">
        <title>Genomic Encyclopedia of Type Strains, Phase IV (KMG-V): Genome sequencing to study the core and pangenomes of soil and plant-associated prokaryotes.</title>
        <authorList>
            <person name="Whitman W."/>
        </authorList>
    </citation>
    <scope>NUCLEOTIDE SEQUENCE [LARGE SCALE GENOMIC DNA]</scope>
    <source>
        <strain evidence="2 3">BR 11622</strain>
    </source>
</reference>
<sequence length="712" mass="80095">MALTEMPASPKGGGQALTLDKRDERIAELVRELADRDLNIERLNQLVDERTYQLQASDADRSVLRQELALIHKSHSWRLTSPLRWASRRARQAKVALRTLARTARNYGVLAMAVDPLRIHRDHGVGGVKFWLMNGVVPGMLSVPISPPGVDVMPVAGRGPDGYVYRAPRPPIDLAASIAALSRPPTFSIVVPVYNTPPAILDAALRSVSAQWYPHWQLVLVDDAGTDPATGAVLDGVRDPRVTVLRLKENRGIAGATNAGLAAATGDFIVFLDHDDELTVDCLYELALCIDRDNPDFIYSDEDKITEDGCFTQPFFKPDWSPDTIMSTMYTCHVSCVRRSLLQDLGGLRSEYDGCQDWDMVLRIAERTPLIRHVPKVLYHWRIIPQSVAADLNAKPYVIATSERLRAEALHRRGLDGTLEPLPQVPGYYRVRYNVRGTPTVSIIIPTRDNWRVLAACIDSIRAKSSYDKYEIVVLDNGTKEPPSLAYLNRIRNWPGVKVIRHDFPFNYSELNNLGAESATGDVLLFLNDDTEVVTTDWIERMTGYAQLDHVGAVGAKLLYPGGRETQHAGVLNLQDGPGHAFWRADPDAHGYFLRNLLEYNWLAVTGACLMVERRKFQAVGGFDVSLPIAYNDIDICMRLHEAGYYNVMCQAVRLIHHESVSRGVDHMSEEKRERLVRDRRRLYDMHPNFYQHDPFHNPNLHPNGIHFEAAR</sequence>
<evidence type="ECO:0000313" key="2">
    <source>
        <dbReference type="EMBL" id="TWB35784.1"/>
    </source>
</evidence>
<dbReference type="CDD" id="cd04184">
    <property type="entry name" value="GT2_RfbC_Mx_like"/>
    <property type="match status" value="1"/>
</dbReference>
<dbReference type="Gene3D" id="3.90.550.10">
    <property type="entry name" value="Spore Coat Polysaccharide Biosynthesis Protein SpsA, Chain A"/>
    <property type="match status" value="2"/>
</dbReference>
<evidence type="ECO:0000313" key="3">
    <source>
        <dbReference type="Proteomes" id="UP000315751"/>
    </source>
</evidence>
<gene>
    <name evidence="2" type="ORF">FBZ90_11969</name>
</gene>
<dbReference type="SUPFAM" id="SSF53448">
    <property type="entry name" value="Nucleotide-diphospho-sugar transferases"/>
    <property type="match status" value="2"/>
</dbReference>
<dbReference type="GO" id="GO:0016757">
    <property type="term" value="F:glycosyltransferase activity"/>
    <property type="evidence" value="ECO:0007669"/>
    <property type="project" value="UniProtKB-KW"/>
</dbReference>
<dbReference type="InterPro" id="IPR001173">
    <property type="entry name" value="Glyco_trans_2-like"/>
</dbReference>
<protein>
    <submittedName>
        <fullName evidence="2">GT2 family glycosyltransferase</fullName>
    </submittedName>
</protein>
<dbReference type="AlphaFoldDB" id="A0A560GQF8"/>
<dbReference type="OrthoDB" id="115878at2"/>
<dbReference type="PANTHER" id="PTHR43179">
    <property type="entry name" value="RHAMNOSYLTRANSFERASE WBBL"/>
    <property type="match status" value="1"/>
</dbReference>
<keyword evidence="3" id="KW-1185">Reference proteome</keyword>
<feature type="domain" description="Glycosyltransferase 2-like" evidence="1">
    <location>
        <begin position="188"/>
        <end position="300"/>
    </location>
</feature>
<comment type="caution">
    <text evidence="2">The sequence shown here is derived from an EMBL/GenBank/DDBJ whole genome shotgun (WGS) entry which is preliminary data.</text>
</comment>
<accession>A0A560GQF8</accession>